<keyword evidence="2" id="KW-0645">Protease</keyword>
<dbReference type="InterPro" id="IPR036709">
    <property type="entry name" value="Autotransporte_beta_dom_sf"/>
</dbReference>
<dbReference type="OrthoDB" id="215676at2"/>
<dbReference type="KEGG" id="acaf:CA12_17290"/>
<dbReference type="SUPFAM" id="SSF103515">
    <property type="entry name" value="Autotransporter"/>
    <property type="match status" value="1"/>
</dbReference>
<dbReference type="Pfam" id="PF03797">
    <property type="entry name" value="Autotransporter"/>
    <property type="match status" value="1"/>
</dbReference>
<feature type="domain" description="Autotransporter" evidence="1">
    <location>
        <begin position="532"/>
        <end position="810"/>
    </location>
</feature>
<evidence type="ECO:0000259" key="1">
    <source>
        <dbReference type="PROSITE" id="PS51208"/>
    </source>
</evidence>
<dbReference type="GO" id="GO:0006508">
    <property type="term" value="P:proteolysis"/>
    <property type="evidence" value="ECO:0007669"/>
    <property type="project" value="UniProtKB-KW"/>
</dbReference>
<organism evidence="2 3">
    <name type="scientific">Alienimonas californiensis</name>
    <dbReference type="NCBI Taxonomy" id="2527989"/>
    <lineage>
        <taxon>Bacteria</taxon>
        <taxon>Pseudomonadati</taxon>
        <taxon>Planctomycetota</taxon>
        <taxon>Planctomycetia</taxon>
        <taxon>Planctomycetales</taxon>
        <taxon>Planctomycetaceae</taxon>
        <taxon>Alienimonas</taxon>
    </lineage>
</organism>
<reference evidence="2 3" key="1">
    <citation type="submission" date="2019-02" db="EMBL/GenBank/DDBJ databases">
        <title>Deep-cultivation of Planctomycetes and their phenomic and genomic characterization uncovers novel biology.</title>
        <authorList>
            <person name="Wiegand S."/>
            <person name="Jogler M."/>
            <person name="Boedeker C."/>
            <person name="Pinto D."/>
            <person name="Vollmers J."/>
            <person name="Rivas-Marin E."/>
            <person name="Kohn T."/>
            <person name="Peeters S.H."/>
            <person name="Heuer A."/>
            <person name="Rast P."/>
            <person name="Oberbeckmann S."/>
            <person name="Bunk B."/>
            <person name="Jeske O."/>
            <person name="Meyerdierks A."/>
            <person name="Storesund J.E."/>
            <person name="Kallscheuer N."/>
            <person name="Luecker S."/>
            <person name="Lage O.M."/>
            <person name="Pohl T."/>
            <person name="Merkel B.J."/>
            <person name="Hornburger P."/>
            <person name="Mueller R.-W."/>
            <person name="Bruemmer F."/>
            <person name="Labrenz M."/>
            <person name="Spormann A.M."/>
            <person name="Op den Camp H."/>
            <person name="Overmann J."/>
            <person name="Amann R."/>
            <person name="Jetten M.S.M."/>
            <person name="Mascher T."/>
            <person name="Medema M.H."/>
            <person name="Devos D.P."/>
            <person name="Kaster A.-K."/>
            <person name="Ovreas L."/>
            <person name="Rohde M."/>
            <person name="Galperin M.Y."/>
            <person name="Jogler C."/>
        </authorList>
    </citation>
    <scope>NUCLEOTIDE SEQUENCE [LARGE SCALE GENOMIC DNA]</scope>
    <source>
        <strain evidence="2 3">CA12</strain>
    </source>
</reference>
<dbReference type="GO" id="GO:0008233">
    <property type="term" value="F:peptidase activity"/>
    <property type="evidence" value="ECO:0007669"/>
    <property type="project" value="UniProtKB-KW"/>
</dbReference>
<dbReference type="AlphaFoldDB" id="A0A517P8E5"/>
<keyword evidence="3" id="KW-1185">Reference proteome</keyword>
<dbReference type="EC" id="3.4.21.-" evidence="2"/>
<dbReference type="InterPro" id="IPR005546">
    <property type="entry name" value="Autotransporte_beta"/>
</dbReference>
<name>A0A517P8E5_9PLAN</name>
<proteinExistence type="predicted"/>
<evidence type="ECO:0000313" key="3">
    <source>
        <dbReference type="Proteomes" id="UP000318741"/>
    </source>
</evidence>
<dbReference type="Gene3D" id="2.40.128.130">
    <property type="entry name" value="Autotransporter beta-domain"/>
    <property type="match status" value="1"/>
</dbReference>
<gene>
    <name evidence="2" type="ORF">CA12_17290</name>
</gene>
<dbReference type="RefSeq" id="WP_145358554.1">
    <property type="nucleotide sequence ID" value="NZ_CP036265.1"/>
</dbReference>
<dbReference type="Proteomes" id="UP000318741">
    <property type="component" value="Chromosome"/>
</dbReference>
<sequence>MRFLFAASRRFDVGPTAFGRRRAGGPAGIACAALALAAPAAPGQETHSALTISAGKTVTDAYAVTGGNPLGLDLLVTGPSRTAAPTTFAEALGTTVSGGVFEIEAGASAALAGVSQTSGTTVFNGSAETAFSYTDGAAGPTVTTLADYALSGGALDVNAGGSLKVGTFAISGLGQADVFGTLDAETVTHHASSTFNVGTSQNRTGAVRANTVTASKNVFIYGSLEAATYVQTGGTTGVAGTLDADVYQQSGGSLTVANGGSATIGELLVSGGTVWVLGGGNALRVTDRLHMDGRLDLDAGAAFTLDPGAVLSGSGTFDTATPWLLGTVAPGNSPGTMTFLAGVTTNAATRLEIELVPTTAPVAGTDNDLVAVTGTATIDGGTVVAQRWGAGTFVGGTEYTFLTADNLVVNQAFNVVSDVVGVGFDSAFTSGASGDYRLIVTSAVTPAAVAELGGSVNQRAVGAALNGLGSGPLIAAFNGAPNEAAQRNLLSDLSGELYGSYLTSQANDALRFFDLVSAQAFGPPWSCANCGTAHVGLTGWMAGYGAGGRVNGDGNARGVETGLGGTALGLNRCFDETFSAGLFYGYENSTTRVPGADSSLTADVHRVGLWTRTDLGALYFRTQNQVAFGDAESRRGFDAGLDPVAGQFDSRTSATELEAGRRLGDRSAYFVPALGLRYVTARLDDFTESGGPAALAVETSTLSALRARLGFHSGAALPTRLPATATLSAFYERDLNASSVGDVDAAFANPAGTVSPAFTARGTDFGRDRLILGPGVVLGDGPVTVVTDYRAGLTESSVEHAGGVRLEVCY</sequence>
<protein>
    <submittedName>
        <fullName evidence="2">Extracellular serine protease</fullName>
        <ecNumber evidence="2">3.4.21.-</ecNumber>
    </submittedName>
</protein>
<keyword evidence="2" id="KW-0378">Hydrolase</keyword>
<evidence type="ECO:0000313" key="2">
    <source>
        <dbReference type="EMBL" id="QDT15644.1"/>
    </source>
</evidence>
<dbReference type="SMART" id="SM00869">
    <property type="entry name" value="Autotransporter"/>
    <property type="match status" value="1"/>
</dbReference>
<accession>A0A517P8E5</accession>
<dbReference type="EMBL" id="CP036265">
    <property type="protein sequence ID" value="QDT15644.1"/>
    <property type="molecule type" value="Genomic_DNA"/>
</dbReference>
<dbReference type="PROSITE" id="PS51208">
    <property type="entry name" value="AUTOTRANSPORTER"/>
    <property type="match status" value="1"/>
</dbReference>